<proteinExistence type="predicted"/>
<dbReference type="OrthoDB" id="6772952at2759"/>
<evidence type="ECO:0008006" key="3">
    <source>
        <dbReference type="Google" id="ProtNLM"/>
    </source>
</evidence>
<name>A0A0C2MEH3_THEKT</name>
<dbReference type="Proteomes" id="UP000031668">
    <property type="component" value="Unassembled WGS sequence"/>
</dbReference>
<comment type="caution">
    <text evidence="1">The sequence shown here is derived from an EMBL/GenBank/DDBJ whole genome shotgun (WGS) entry which is preliminary data.</text>
</comment>
<evidence type="ECO:0000313" key="1">
    <source>
        <dbReference type="EMBL" id="KII65531.1"/>
    </source>
</evidence>
<dbReference type="EMBL" id="JWZT01003797">
    <property type="protein sequence ID" value="KII65531.1"/>
    <property type="molecule type" value="Genomic_DNA"/>
</dbReference>
<evidence type="ECO:0000313" key="2">
    <source>
        <dbReference type="Proteomes" id="UP000031668"/>
    </source>
</evidence>
<organism evidence="1 2">
    <name type="scientific">Thelohanellus kitauei</name>
    <name type="common">Myxosporean</name>
    <dbReference type="NCBI Taxonomy" id="669202"/>
    <lineage>
        <taxon>Eukaryota</taxon>
        <taxon>Metazoa</taxon>
        <taxon>Cnidaria</taxon>
        <taxon>Myxozoa</taxon>
        <taxon>Myxosporea</taxon>
        <taxon>Bivalvulida</taxon>
        <taxon>Platysporina</taxon>
        <taxon>Myxobolidae</taxon>
        <taxon>Thelohanellus</taxon>
    </lineage>
</organism>
<protein>
    <recommendedName>
        <fullName evidence="3">Retrotransposon gag domain-containing protein</fullName>
    </recommendedName>
</protein>
<keyword evidence="2" id="KW-1185">Reference proteome</keyword>
<reference evidence="1 2" key="1">
    <citation type="journal article" date="2014" name="Genome Biol. Evol.">
        <title>The genome of the myxosporean Thelohanellus kitauei shows adaptations to nutrient acquisition within its fish host.</title>
        <authorList>
            <person name="Yang Y."/>
            <person name="Xiong J."/>
            <person name="Zhou Z."/>
            <person name="Huo F."/>
            <person name="Miao W."/>
            <person name="Ran C."/>
            <person name="Liu Y."/>
            <person name="Zhang J."/>
            <person name="Feng J."/>
            <person name="Wang M."/>
            <person name="Wang M."/>
            <person name="Wang L."/>
            <person name="Yao B."/>
        </authorList>
    </citation>
    <scope>NUCLEOTIDE SEQUENCE [LARGE SCALE GENOMIC DNA]</scope>
    <source>
        <strain evidence="1">Wuqing</strain>
    </source>
</reference>
<gene>
    <name evidence="1" type="ORF">RF11_15160</name>
</gene>
<accession>A0A0C2MEH3</accession>
<dbReference type="AlphaFoldDB" id="A0A0C2MEH3"/>
<sequence length="272" mass="30916">MENEFSKLLHILTKQLEIQDKRWETQLKIHDDQIRCLTEAIKSSKITETAGATFKAFNPMEELWGDYESRFMTFCEANFIAENRWTPVFLTSQSKTTYQLVKTTAAQFKEPRSVDQLSWNDIKDIMSTHFGSRKFVVRERHRFYTELSRKSNETVRELAARVREKALTCDFPSISDPLEEALKTGFICAVNSEAVLKAVFHKSSDDLTFAQVVEIAAEVEDTSHTAKEQMSNQTEEVDKISPTLWDLVLVVGNEGILGSSADSATVCVDIAI</sequence>